<reference evidence="3 4" key="1">
    <citation type="submission" date="2019-04" db="EMBL/GenBank/DDBJ databases">
        <authorList>
            <person name="Alioto T."/>
            <person name="Alioto T."/>
        </authorList>
    </citation>
    <scope>NUCLEOTIDE SEQUENCE [LARGE SCALE GENOMIC DNA]</scope>
</reference>
<gene>
    <name evidence="2" type="ORF">GHT09_000574</name>
    <name evidence="3" type="ORF">MONAX_5E028757</name>
</gene>
<dbReference type="EMBL" id="CABDUW010000014">
    <property type="protein sequence ID" value="VTJ52087.1"/>
    <property type="molecule type" value="Genomic_DNA"/>
</dbReference>
<dbReference type="Proteomes" id="UP000662637">
    <property type="component" value="Unassembled WGS sequence"/>
</dbReference>
<feature type="region of interest" description="Disordered" evidence="1">
    <location>
        <begin position="1"/>
        <end position="31"/>
    </location>
</feature>
<organism evidence="3 4">
    <name type="scientific">Marmota monax</name>
    <name type="common">Woodchuck</name>
    <dbReference type="NCBI Taxonomy" id="9995"/>
    <lineage>
        <taxon>Eukaryota</taxon>
        <taxon>Metazoa</taxon>
        <taxon>Chordata</taxon>
        <taxon>Craniata</taxon>
        <taxon>Vertebrata</taxon>
        <taxon>Euteleostomi</taxon>
        <taxon>Mammalia</taxon>
        <taxon>Eutheria</taxon>
        <taxon>Euarchontoglires</taxon>
        <taxon>Glires</taxon>
        <taxon>Rodentia</taxon>
        <taxon>Sciuromorpha</taxon>
        <taxon>Sciuridae</taxon>
        <taxon>Xerinae</taxon>
        <taxon>Marmotini</taxon>
        <taxon>Marmota</taxon>
    </lineage>
</organism>
<dbReference type="EMBL" id="WJEC01000018">
    <property type="protein sequence ID" value="KAF7487014.1"/>
    <property type="molecule type" value="Genomic_DNA"/>
</dbReference>
<feature type="compositionally biased region" description="Basic and acidic residues" evidence="1">
    <location>
        <begin position="1"/>
        <end position="14"/>
    </location>
</feature>
<evidence type="ECO:0000313" key="2">
    <source>
        <dbReference type="EMBL" id="KAF7487014.1"/>
    </source>
</evidence>
<dbReference type="Proteomes" id="UP000335636">
    <property type="component" value="Unassembled WGS sequence"/>
</dbReference>
<keyword evidence="4" id="KW-1185">Reference proteome</keyword>
<sequence length="144" mass="16055">MREERDTGRAETEGTRGTGRTGWPVEGAKSCQEDSREERYHVGVGGGAYWRQQGWMWGTSSAVRVVIQRESLQVTVSYSESQLERDLVPTVTQFITHSWSTLTYLMESAVSSVSSSSITQMGKPSPLSCVRLSHERSVCKFTIS</sequence>
<name>A0A5E4A4C8_MARMO</name>
<proteinExistence type="predicted"/>
<evidence type="ECO:0000313" key="4">
    <source>
        <dbReference type="Proteomes" id="UP000335636"/>
    </source>
</evidence>
<evidence type="ECO:0000313" key="3">
    <source>
        <dbReference type="EMBL" id="VTJ52087.1"/>
    </source>
</evidence>
<protein>
    <submittedName>
        <fullName evidence="3">Uncharacterized protein</fullName>
    </submittedName>
</protein>
<evidence type="ECO:0000256" key="1">
    <source>
        <dbReference type="SAM" id="MobiDB-lite"/>
    </source>
</evidence>
<accession>A0A5E4A4C8</accession>
<reference evidence="2" key="2">
    <citation type="submission" date="2020-08" db="EMBL/GenBank/DDBJ databases">
        <authorList>
            <person name="Shumante A."/>
            <person name="Zimin A.V."/>
            <person name="Puiu D."/>
            <person name="Salzberg S.L."/>
        </authorList>
    </citation>
    <scope>NUCLEOTIDE SEQUENCE</scope>
    <source>
        <strain evidence="2">WC2-LM</strain>
        <tissue evidence="2">Liver</tissue>
    </source>
</reference>
<dbReference type="AlphaFoldDB" id="A0A5E4A4C8"/>